<evidence type="ECO:0000256" key="2">
    <source>
        <dbReference type="SAM" id="Phobius"/>
    </source>
</evidence>
<dbReference type="EMBL" id="CAUOFW020008252">
    <property type="protein sequence ID" value="CAK9182118.1"/>
    <property type="molecule type" value="Genomic_DNA"/>
</dbReference>
<accession>A0ABC8UM10</accession>
<organism evidence="3 4">
    <name type="scientific">Ilex paraguariensis</name>
    <name type="common">yerba mate</name>
    <dbReference type="NCBI Taxonomy" id="185542"/>
    <lineage>
        <taxon>Eukaryota</taxon>
        <taxon>Viridiplantae</taxon>
        <taxon>Streptophyta</taxon>
        <taxon>Embryophyta</taxon>
        <taxon>Tracheophyta</taxon>
        <taxon>Spermatophyta</taxon>
        <taxon>Magnoliopsida</taxon>
        <taxon>eudicotyledons</taxon>
        <taxon>Gunneridae</taxon>
        <taxon>Pentapetalae</taxon>
        <taxon>asterids</taxon>
        <taxon>campanulids</taxon>
        <taxon>Aquifoliales</taxon>
        <taxon>Aquifoliaceae</taxon>
        <taxon>Ilex</taxon>
    </lineage>
</organism>
<keyword evidence="4" id="KW-1185">Reference proteome</keyword>
<dbReference type="PANTHER" id="PTHR35708">
    <property type="entry name" value="GB|AAD25831.1"/>
    <property type="match status" value="1"/>
</dbReference>
<feature type="transmembrane region" description="Helical" evidence="2">
    <location>
        <begin position="62"/>
        <end position="81"/>
    </location>
</feature>
<gene>
    <name evidence="3" type="ORF">ILEXP_LOCUS52253</name>
</gene>
<feature type="region of interest" description="Disordered" evidence="1">
    <location>
        <begin position="152"/>
        <end position="183"/>
    </location>
</feature>
<reference evidence="3 4" key="1">
    <citation type="submission" date="2024-02" db="EMBL/GenBank/DDBJ databases">
        <authorList>
            <person name="Vignale AGUSTIN F."/>
            <person name="Sosa J E."/>
            <person name="Modenutti C."/>
        </authorList>
    </citation>
    <scope>NUCLEOTIDE SEQUENCE [LARGE SCALE GENOMIC DNA]</scope>
</reference>
<name>A0ABC8UM10_9AQUA</name>
<dbReference type="AlphaFoldDB" id="A0ABC8UM10"/>
<sequence>MNGLNCENYSLYAKVAEVLDTLLFMHSNPSRKDQFVTVVEFRQVCDKRFLGAAKIWMKDCHWSFSLLITVVMILSTVFFTFSKHKQVLVSKPVQDETLSSEKAFTRHAEEEVSKQEPDQSETIMETKEAQENEDVHVHNNYLVRSPELYSESETIGHSSEDSDVDWPYSGNLGPSPDCSNGSISDEESLIEIALPSGHYVSPKEEEPKFNLLQKLPDFSSDTIFQQDGLVELLAEINEEENLIEIDISMGSIKCSRLEIEA</sequence>
<keyword evidence="2" id="KW-0472">Membrane</keyword>
<dbReference type="Proteomes" id="UP001642360">
    <property type="component" value="Unassembled WGS sequence"/>
</dbReference>
<comment type="caution">
    <text evidence="3">The sequence shown here is derived from an EMBL/GenBank/DDBJ whole genome shotgun (WGS) entry which is preliminary data.</text>
</comment>
<protein>
    <submittedName>
        <fullName evidence="3">Uncharacterized protein</fullName>
    </submittedName>
</protein>
<keyword evidence="2" id="KW-0812">Transmembrane</keyword>
<evidence type="ECO:0000313" key="4">
    <source>
        <dbReference type="Proteomes" id="UP001642360"/>
    </source>
</evidence>
<keyword evidence="2" id="KW-1133">Transmembrane helix</keyword>
<evidence type="ECO:0000256" key="1">
    <source>
        <dbReference type="SAM" id="MobiDB-lite"/>
    </source>
</evidence>
<dbReference type="PANTHER" id="PTHR35708:SF3">
    <property type="entry name" value="GB|AAD25831.1"/>
    <property type="match status" value="1"/>
</dbReference>
<evidence type="ECO:0000313" key="3">
    <source>
        <dbReference type="EMBL" id="CAK9182118.1"/>
    </source>
</evidence>
<proteinExistence type="predicted"/>